<reference evidence="6" key="1">
    <citation type="submission" date="2020-01" db="EMBL/GenBank/DDBJ databases">
        <title>Phosphoaccumulans saitamaens gen. nov., sp. nov., a polyphosphate accumulating bacterium isolated from surface river water.</title>
        <authorList>
            <person name="Watanabe K."/>
            <person name="Suda W."/>
        </authorList>
    </citation>
    <scope>NUCLEOTIDE SEQUENCE [LARGE SCALE GENOMIC DNA]</scope>
    <source>
        <strain evidence="6">ICHIAU1</strain>
    </source>
</reference>
<evidence type="ECO:0000256" key="1">
    <source>
        <dbReference type="ARBA" id="ARBA00009477"/>
    </source>
</evidence>
<gene>
    <name evidence="5" type="ORF">ICHIAU1_17530</name>
</gene>
<evidence type="ECO:0000256" key="2">
    <source>
        <dbReference type="ARBA" id="ARBA00022448"/>
    </source>
</evidence>
<protein>
    <submittedName>
        <fullName evidence="5">Hemolysin secretion protein D</fullName>
    </submittedName>
</protein>
<dbReference type="NCBIfam" id="TIGR01730">
    <property type="entry name" value="RND_mfp"/>
    <property type="match status" value="1"/>
</dbReference>
<dbReference type="Pfam" id="PF25954">
    <property type="entry name" value="Beta-barrel_RND_2"/>
    <property type="match status" value="1"/>
</dbReference>
<dbReference type="GO" id="GO:0030313">
    <property type="term" value="C:cell envelope"/>
    <property type="evidence" value="ECO:0007669"/>
    <property type="project" value="TreeGrafter"/>
</dbReference>
<evidence type="ECO:0000259" key="3">
    <source>
        <dbReference type="Pfam" id="PF25954"/>
    </source>
</evidence>
<dbReference type="InterPro" id="IPR058792">
    <property type="entry name" value="Beta-barrel_RND_2"/>
</dbReference>
<dbReference type="InterPro" id="IPR006143">
    <property type="entry name" value="RND_pump_MFP"/>
</dbReference>
<dbReference type="GO" id="GO:0060003">
    <property type="term" value="P:copper ion export"/>
    <property type="evidence" value="ECO:0007669"/>
    <property type="project" value="TreeGrafter"/>
</dbReference>
<dbReference type="AlphaFoldDB" id="A0A679I4M8"/>
<dbReference type="InterPro" id="IPR058647">
    <property type="entry name" value="BSH_CzcB-like"/>
</dbReference>
<dbReference type="FunFam" id="2.40.30.170:FF:000010">
    <property type="entry name" value="Efflux RND transporter periplasmic adaptor subunit"/>
    <property type="match status" value="1"/>
</dbReference>
<evidence type="ECO:0000313" key="5">
    <source>
        <dbReference type="EMBL" id="BBU69470.1"/>
    </source>
</evidence>
<dbReference type="Gene3D" id="1.10.287.470">
    <property type="entry name" value="Helix hairpin bin"/>
    <property type="match status" value="1"/>
</dbReference>
<organism evidence="5 6">
    <name type="scientific">Fluviibacter phosphoraccumulans</name>
    <dbReference type="NCBI Taxonomy" id="1751046"/>
    <lineage>
        <taxon>Bacteria</taxon>
        <taxon>Pseudomonadati</taxon>
        <taxon>Pseudomonadota</taxon>
        <taxon>Betaproteobacteria</taxon>
        <taxon>Rhodocyclales</taxon>
        <taxon>Fluviibacteraceae</taxon>
        <taxon>Fluviibacter</taxon>
    </lineage>
</organism>
<feature type="domain" description="CzcB-like barrel-sandwich hybrid" evidence="4">
    <location>
        <begin position="145"/>
        <end position="291"/>
    </location>
</feature>
<dbReference type="RefSeq" id="WP_162049824.1">
    <property type="nucleotide sequence ID" value="NZ_AP019011.1"/>
</dbReference>
<dbReference type="GO" id="GO:0015679">
    <property type="term" value="P:plasma membrane copper ion transport"/>
    <property type="evidence" value="ECO:0007669"/>
    <property type="project" value="TreeGrafter"/>
</dbReference>
<dbReference type="GO" id="GO:0016020">
    <property type="term" value="C:membrane"/>
    <property type="evidence" value="ECO:0007669"/>
    <property type="project" value="InterPro"/>
</dbReference>
<proteinExistence type="inferred from homology"/>
<comment type="similarity">
    <text evidence="1">Belongs to the membrane fusion protein (MFP) (TC 8.A.1) family.</text>
</comment>
<dbReference type="OrthoDB" id="9806939at2"/>
<evidence type="ECO:0000313" key="6">
    <source>
        <dbReference type="Proteomes" id="UP000463961"/>
    </source>
</evidence>
<keyword evidence="6" id="KW-1185">Reference proteome</keyword>
<sequence>MTQSRNKLQRAWHLLLSGTLDWLNSEAIRGRLERGLARVKNDPAITRTKAFLANNFPLWIKKYKESRQFKDQVWYTGGFAIFLVIVLWLSFGSAPEVPNFRINQNEISFKKGAPQLSFIRSEPLALSPLPTGAPVPARVAVDDTRTAPISASLNGRIIKQHAQLGDQVEAGDALVTIDSPDYGTALTDWQKAEADAKRKRAAFSRSKELLAGEAIAKRDYEVAESDFRIADAEARRAYLRITNLVPYGKPDPESERLTLRAPIPGVVASANINPGREIRSDQSDPLFVITDLGHLWVIVDAPEQSAGSIHIGDVLLVAFDSLPGQVFKANVTRVSPVLDSQMRRVQIRAELDNADLKLRPEMYGRAQLADPNATMALRVPLSALSTDGIYTTVFIEAEPGLFRRQRVTVAFQDGQWAWIQPDDGIKADDKVVTTGALLLASEFTQSAR</sequence>
<dbReference type="Pfam" id="PF25973">
    <property type="entry name" value="BSH_CzcB"/>
    <property type="match status" value="1"/>
</dbReference>
<dbReference type="Proteomes" id="UP000463961">
    <property type="component" value="Chromosome"/>
</dbReference>
<feature type="domain" description="CusB-like beta-barrel" evidence="3">
    <location>
        <begin position="295"/>
        <end position="370"/>
    </location>
</feature>
<dbReference type="PANTHER" id="PTHR30097">
    <property type="entry name" value="CATION EFFLUX SYSTEM PROTEIN CUSB"/>
    <property type="match status" value="1"/>
</dbReference>
<dbReference type="SUPFAM" id="SSF111369">
    <property type="entry name" value="HlyD-like secretion proteins"/>
    <property type="match status" value="1"/>
</dbReference>
<dbReference type="GO" id="GO:0022857">
    <property type="term" value="F:transmembrane transporter activity"/>
    <property type="evidence" value="ECO:0007669"/>
    <property type="project" value="InterPro"/>
</dbReference>
<name>A0A679I4M8_9RHOO</name>
<dbReference type="Gene3D" id="2.40.30.170">
    <property type="match status" value="1"/>
</dbReference>
<accession>A0A679I4M8</accession>
<dbReference type="InterPro" id="IPR051909">
    <property type="entry name" value="MFP_Cation_Efflux"/>
</dbReference>
<dbReference type="PANTHER" id="PTHR30097:SF4">
    <property type="entry name" value="SLR6042 PROTEIN"/>
    <property type="match status" value="1"/>
</dbReference>
<evidence type="ECO:0000259" key="4">
    <source>
        <dbReference type="Pfam" id="PF25973"/>
    </source>
</evidence>
<dbReference type="EMBL" id="AP022345">
    <property type="protein sequence ID" value="BBU69470.1"/>
    <property type="molecule type" value="Genomic_DNA"/>
</dbReference>
<keyword evidence="2" id="KW-0813">Transport</keyword>
<dbReference type="Gene3D" id="2.40.420.20">
    <property type="match status" value="1"/>
</dbReference>